<dbReference type="SUPFAM" id="SSF52922">
    <property type="entry name" value="TK C-terminal domain-like"/>
    <property type="match status" value="1"/>
</dbReference>
<protein>
    <submittedName>
        <fullName evidence="4">2-oxoacid:acceptor oxidoreductase subunit alpha</fullName>
    </submittedName>
</protein>
<feature type="domain" description="Pyruvate flavodoxin/ferredoxin oxidoreductase pyrimidine binding" evidence="2">
    <location>
        <begin position="28"/>
        <end position="262"/>
    </location>
</feature>
<organism evidence="4 5">
    <name type="scientific">Candidatus Chloroploca mongolica</name>
    <dbReference type="NCBI Taxonomy" id="2528176"/>
    <lineage>
        <taxon>Bacteria</taxon>
        <taxon>Bacillati</taxon>
        <taxon>Chloroflexota</taxon>
        <taxon>Chloroflexia</taxon>
        <taxon>Chloroflexales</taxon>
        <taxon>Chloroflexineae</taxon>
        <taxon>Oscillochloridaceae</taxon>
        <taxon>Candidatus Chloroploca</taxon>
    </lineage>
</organism>
<evidence type="ECO:0000259" key="2">
    <source>
        <dbReference type="Pfam" id="PF01855"/>
    </source>
</evidence>
<reference evidence="4 5" key="1">
    <citation type="submission" date="2021-03" db="EMBL/GenBank/DDBJ databases">
        <authorList>
            <person name="Grouzdev D.S."/>
        </authorList>
    </citation>
    <scope>NUCLEOTIDE SEQUENCE [LARGE SCALE GENOMIC DNA]</scope>
    <source>
        <strain evidence="4 5">M50-1</strain>
    </source>
</reference>
<dbReference type="NCBIfam" id="NF006412">
    <property type="entry name" value="PRK08659.1"/>
    <property type="match status" value="1"/>
</dbReference>
<dbReference type="InterPro" id="IPR033412">
    <property type="entry name" value="PFOR_II"/>
</dbReference>
<dbReference type="PANTHER" id="PTHR43088:SF1">
    <property type="entry name" value="SUBUNIT OF PYRUVATE:FLAVODOXIN OXIDOREDUCTASE"/>
    <property type="match status" value="1"/>
</dbReference>
<name>A0ABS4DCV8_9CHLR</name>
<evidence type="ECO:0000313" key="5">
    <source>
        <dbReference type="Proteomes" id="UP001193081"/>
    </source>
</evidence>
<dbReference type="RefSeq" id="WP_205712672.1">
    <property type="nucleotide sequence ID" value="NZ_SIJK02000031.1"/>
</dbReference>
<dbReference type="Gene3D" id="3.40.50.920">
    <property type="match status" value="1"/>
</dbReference>
<dbReference type="CDD" id="cd07034">
    <property type="entry name" value="TPP_PYR_PFOR_IOR-alpha_like"/>
    <property type="match status" value="1"/>
</dbReference>
<evidence type="ECO:0000313" key="4">
    <source>
        <dbReference type="EMBL" id="MBP1467262.1"/>
    </source>
</evidence>
<evidence type="ECO:0000256" key="1">
    <source>
        <dbReference type="ARBA" id="ARBA00023002"/>
    </source>
</evidence>
<feature type="domain" description="Pyruvate:ferredoxin oxidoreductase core" evidence="3">
    <location>
        <begin position="287"/>
        <end position="379"/>
    </location>
</feature>
<gene>
    <name evidence="4" type="ORF">EYB53_016235</name>
</gene>
<dbReference type="EMBL" id="SIJK02000031">
    <property type="protein sequence ID" value="MBP1467262.1"/>
    <property type="molecule type" value="Genomic_DNA"/>
</dbReference>
<dbReference type="InterPro" id="IPR052368">
    <property type="entry name" value="2-oxoacid_oxidoreductase"/>
</dbReference>
<dbReference type="Pfam" id="PF17147">
    <property type="entry name" value="PFOR_II"/>
    <property type="match status" value="1"/>
</dbReference>
<dbReference type="InterPro" id="IPR009014">
    <property type="entry name" value="Transketo_C/PFOR_II"/>
</dbReference>
<dbReference type="Gene3D" id="3.40.50.970">
    <property type="match status" value="1"/>
</dbReference>
<dbReference type="PANTHER" id="PTHR43088">
    <property type="entry name" value="SUBUNIT OF PYRUVATE:FLAVODOXIN OXIDOREDUCTASE-RELATED"/>
    <property type="match status" value="1"/>
</dbReference>
<evidence type="ECO:0000259" key="3">
    <source>
        <dbReference type="Pfam" id="PF17147"/>
    </source>
</evidence>
<dbReference type="SUPFAM" id="SSF52518">
    <property type="entry name" value="Thiamin diphosphate-binding fold (THDP-binding)"/>
    <property type="match status" value="1"/>
</dbReference>
<dbReference type="PROSITE" id="PS51257">
    <property type="entry name" value="PROKAR_LIPOPROTEIN"/>
    <property type="match status" value="1"/>
</dbReference>
<dbReference type="Pfam" id="PF01855">
    <property type="entry name" value="POR_N"/>
    <property type="match status" value="1"/>
</dbReference>
<dbReference type="InterPro" id="IPR002880">
    <property type="entry name" value="Pyrv_Fd/Flavodoxin_OxRdtase_N"/>
</dbReference>
<sequence>MSTHRDRLRQAMGDKVQFVQGDDACAYGAILAGCTFFAGYPITPATEVAERMAEILPKIEGCYIQMEDEIASMGAIVGASWTGVKTMTATSGPGFSLMQENLGYAIMTETPCVIVNVQRSGPSTGQPTLGAYGDMMQARWGTHGDHEIIMLCPASVQEAMELTIVAFNLAEAYRTPVLVFIDGELGHMRERLVIPEDDEFELVERTCATSREGYRPFAADENLVPAFAPFGAGFRTYVTGLTHNEAGLPRSASAPIHDQLVRRLADKILRNTDQIIRYEEFGAEECEIAIIAYGITARACRDVVEEGRQRGLKVGLLRLITIWPFPDEVVARWATRVQAILVPEMNLGQIVHPIREAVAGRCPVMLQSKIGGELHTPTELIDALEELRCQVC</sequence>
<proteinExistence type="predicted"/>
<dbReference type="InterPro" id="IPR029061">
    <property type="entry name" value="THDP-binding"/>
</dbReference>
<comment type="caution">
    <text evidence="4">The sequence shown here is derived from an EMBL/GenBank/DDBJ whole genome shotgun (WGS) entry which is preliminary data.</text>
</comment>
<dbReference type="Proteomes" id="UP001193081">
    <property type="component" value="Unassembled WGS sequence"/>
</dbReference>
<keyword evidence="5" id="KW-1185">Reference proteome</keyword>
<keyword evidence="1" id="KW-0560">Oxidoreductase</keyword>
<accession>A0ABS4DCV8</accession>